<dbReference type="InterPro" id="IPR004659">
    <property type="entry name" value="RNase_E/G"/>
</dbReference>
<dbReference type="PANTHER" id="PTHR30001:SF0">
    <property type="entry name" value="RIBONUCLEASE G"/>
    <property type="match status" value="1"/>
</dbReference>
<dbReference type="Proteomes" id="UP000019249">
    <property type="component" value="Unassembled WGS sequence"/>
</dbReference>
<accession>A0ABP3B058</accession>
<reference evidence="7 8" key="1">
    <citation type="journal article" date="2014" name="Int. J. Syst. Evol. Microbiol.">
        <title>Listeria floridensis sp. nov., Listeria aquatica sp. nov., Listeria cornellensis sp. nov., Listeria riparia sp. nov. and Listeria grandensis sp. nov., from agricultural and natural environments.</title>
        <authorList>
            <person name="den Bakker H.C."/>
            <person name="Warchocki S."/>
            <person name="Wright E.M."/>
            <person name="Allred A.F."/>
            <person name="Ahlstrom C."/>
            <person name="Manuel C.S."/>
            <person name="Stasiewicz M.J."/>
            <person name="Burrell A."/>
            <person name="Roof S."/>
            <person name="Strawn L."/>
            <person name="Fortes E.D."/>
            <person name="Nightingale K.K."/>
            <person name="Kephart D."/>
            <person name="Wiedmann M."/>
        </authorList>
    </citation>
    <scope>NUCLEOTIDE SEQUENCE [LARGE SCALE GENOMIC DNA]</scope>
    <source>
        <strain evidence="7 8">FSL S10-1187</strain>
    </source>
</reference>
<evidence type="ECO:0000256" key="3">
    <source>
        <dbReference type="ARBA" id="ARBA00022801"/>
    </source>
</evidence>
<sequence length="174" mass="19720">MLDQANLVAEQIVRLKRHYGVSEVVADMSLSEADRVILNRDLFQEFGIDGEVGKLTQPIVYLENGVTLYIEKTEAMWVVDVNSSSFSGNFDKAETVFRVNQSVLKEILRQIRLRQMSGLIVIDFIGGMKDAGQEELLLEMEQLIKQEQLTTQIAEFSKSGLMQLTRKKKNSFSA</sequence>
<evidence type="ECO:0000259" key="6">
    <source>
        <dbReference type="Pfam" id="PF10150"/>
    </source>
</evidence>
<evidence type="ECO:0000313" key="8">
    <source>
        <dbReference type="Proteomes" id="UP000019249"/>
    </source>
</evidence>
<comment type="caution">
    <text evidence="7">The sequence shown here is derived from an EMBL/GenBank/DDBJ whole genome shotgun (WGS) entry which is preliminary data.</text>
</comment>
<evidence type="ECO:0000256" key="2">
    <source>
        <dbReference type="ARBA" id="ARBA00022723"/>
    </source>
</evidence>
<keyword evidence="2" id="KW-0479">Metal-binding</keyword>
<name>A0ABP3B058_9LIST</name>
<dbReference type="RefSeq" id="WP_051993479.1">
    <property type="nucleotide sequence ID" value="NZ_AODF01000006.1"/>
</dbReference>
<keyword evidence="8" id="KW-1185">Reference proteome</keyword>
<keyword evidence="3" id="KW-0378">Hydrolase</keyword>
<evidence type="ECO:0000313" key="7">
    <source>
        <dbReference type="EMBL" id="EUJ33241.1"/>
    </source>
</evidence>
<feature type="domain" description="RNA-binding protein AU-1/Ribonuclease E/G" evidence="6">
    <location>
        <begin position="21"/>
        <end position="168"/>
    </location>
</feature>
<dbReference type="InterPro" id="IPR019307">
    <property type="entry name" value="RNA-bd_AU-1/RNase_E/G"/>
</dbReference>
<protein>
    <submittedName>
        <fullName evidence="7">Ribonuclease</fullName>
    </submittedName>
</protein>
<evidence type="ECO:0000256" key="5">
    <source>
        <dbReference type="ARBA" id="ARBA00022884"/>
    </source>
</evidence>
<evidence type="ECO:0000256" key="1">
    <source>
        <dbReference type="ARBA" id="ARBA00001946"/>
    </source>
</evidence>
<comment type="cofactor">
    <cofactor evidence="1">
        <name>Mg(2+)</name>
        <dbReference type="ChEBI" id="CHEBI:18420"/>
    </cofactor>
</comment>
<evidence type="ECO:0000256" key="4">
    <source>
        <dbReference type="ARBA" id="ARBA00022842"/>
    </source>
</evidence>
<keyword evidence="5" id="KW-0694">RNA-binding</keyword>
<organism evidence="7 8">
    <name type="scientific">Listeria floridensis FSL S10-1187</name>
    <dbReference type="NCBI Taxonomy" id="1265817"/>
    <lineage>
        <taxon>Bacteria</taxon>
        <taxon>Bacillati</taxon>
        <taxon>Bacillota</taxon>
        <taxon>Bacilli</taxon>
        <taxon>Bacillales</taxon>
        <taxon>Listeriaceae</taxon>
        <taxon>Listeria</taxon>
    </lineage>
</organism>
<dbReference type="PANTHER" id="PTHR30001">
    <property type="entry name" value="RIBONUCLEASE"/>
    <property type="match status" value="1"/>
</dbReference>
<keyword evidence="4" id="KW-0460">Magnesium</keyword>
<dbReference type="Pfam" id="PF10150">
    <property type="entry name" value="RNase_E_G"/>
    <property type="match status" value="1"/>
</dbReference>
<proteinExistence type="predicted"/>
<dbReference type="EMBL" id="AODF01000006">
    <property type="protein sequence ID" value="EUJ33241.1"/>
    <property type="molecule type" value="Genomic_DNA"/>
</dbReference>
<gene>
    <name evidence="7" type="ORF">MFLO_03825</name>
</gene>